<gene>
    <name evidence="4" type="ORF">EJ08DRAFT_655160</name>
</gene>
<feature type="signal peptide" evidence="2">
    <location>
        <begin position="1"/>
        <end position="21"/>
    </location>
</feature>
<keyword evidence="5" id="KW-1185">Reference proteome</keyword>
<organism evidence="4 5">
    <name type="scientific">Tothia fuscella</name>
    <dbReference type="NCBI Taxonomy" id="1048955"/>
    <lineage>
        <taxon>Eukaryota</taxon>
        <taxon>Fungi</taxon>
        <taxon>Dikarya</taxon>
        <taxon>Ascomycota</taxon>
        <taxon>Pezizomycotina</taxon>
        <taxon>Dothideomycetes</taxon>
        <taxon>Pleosporomycetidae</taxon>
        <taxon>Venturiales</taxon>
        <taxon>Cylindrosympodiaceae</taxon>
        <taxon>Tothia</taxon>
    </lineage>
</organism>
<dbReference type="SUPFAM" id="SSF51430">
    <property type="entry name" value="NAD(P)-linked oxidoreductase"/>
    <property type="match status" value="1"/>
</dbReference>
<feature type="domain" description="NADP-dependent oxidoreductase" evidence="3">
    <location>
        <begin position="47"/>
        <end position="154"/>
    </location>
</feature>
<proteinExistence type="predicted"/>
<comment type="caution">
    <text evidence="4">The sequence shown here is derived from an EMBL/GenBank/DDBJ whole genome shotgun (WGS) entry which is preliminary data.</text>
</comment>
<evidence type="ECO:0000256" key="1">
    <source>
        <dbReference type="ARBA" id="ARBA00023002"/>
    </source>
</evidence>
<dbReference type="InterPro" id="IPR023210">
    <property type="entry name" value="NADP_OxRdtase_dom"/>
</dbReference>
<accession>A0A9P4P5A9</accession>
<evidence type="ECO:0000313" key="4">
    <source>
        <dbReference type="EMBL" id="KAF2437013.1"/>
    </source>
</evidence>
<evidence type="ECO:0000256" key="2">
    <source>
        <dbReference type="SAM" id="SignalP"/>
    </source>
</evidence>
<reference evidence="4" key="1">
    <citation type="journal article" date="2020" name="Stud. Mycol.">
        <title>101 Dothideomycetes genomes: a test case for predicting lifestyles and emergence of pathogens.</title>
        <authorList>
            <person name="Haridas S."/>
            <person name="Albert R."/>
            <person name="Binder M."/>
            <person name="Bloem J."/>
            <person name="Labutti K."/>
            <person name="Salamov A."/>
            <person name="Andreopoulos B."/>
            <person name="Baker S."/>
            <person name="Barry K."/>
            <person name="Bills G."/>
            <person name="Bluhm B."/>
            <person name="Cannon C."/>
            <person name="Castanera R."/>
            <person name="Culley D."/>
            <person name="Daum C."/>
            <person name="Ezra D."/>
            <person name="Gonzalez J."/>
            <person name="Henrissat B."/>
            <person name="Kuo A."/>
            <person name="Liang C."/>
            <person name="Lipzen A."/>
            <person name="Lutzoni F."/>
            <person name="Magnuson J."/>
            <person name="Mondo S."/>
            <person name="Nolan M."/>
            <person name="Ohm R."/>
            <person name="Pangilinan J."/>
            <person name="Park H.-J."/>
            <person name="Ramirez L."/>
            <person name="Alfaro M."/>
            <person name="Sun H."/>
            <person name="Tritt A."/>
            <person name="Yoshinaga Y."/>
            <person name="Zwiers L.-H."/>
            <person name="Turgeon B."/>
            <person name="Goodwin S."/>
            <person name="Spatafora J."/>
            <person name="Crous P."/>
            <person name="Grigoriev I."/>
        </authorList>
    </citation>
    <scope>NUCLEOTIDE SEQUENCE</scope>
    <source>
        <strain evidence="4">CBS 130266</strain>
    </source>
</reference>
<keyword evidence="2" id="KW-0732">Signal</keyword>
<dbReference type="InterPro" id="IPR020471">
    <property type="entry name" value="AKR"/>
</dbReference>
<protein>
    <submittedName>
        <fullName evidence="4">Aldo/keto reductase</fullName>
    </submittedName>
</protein>
<dbReference type="EMBL" id="MU007009">
    <property type="protein sequence ID" value="KAF2437013.1"/>
    <property type="molecule type" value="Genomic_DNA"/>
</dbReference>
<sequence>MVSFSILNVLSSFGLVGLGLCQQQQYTHLKNQPADPRSHLVSPPKFGFGTWYLNLSIENTTEAVAGAIVQGYRHIDAAAVYENQQGVGLGIKEGLKRANITRSDIWITTKLWGDMILIRKNTRHQDVEKGINTTLKDLGLDYIDLYLLHFPFGERAQGKCYDLCSRPPGSTLKPLVHQMEVHPYLQQREWVKKNKDLNLTIIAYAPLGNTSPTYHKEFYNNKEVWGDLPMLLENETIKKIAAQRKCTPVQVVLSWNLRLGQVVIPKSARLDHQKENWGALNCKLTDEDDKEIAGIEAKHGPRRMLKVCGIYGINCYEGLSGMERWKGWKSPLGL</sequence>
<feature type="domain" description="NADP-dependent oxidoreductase" evidence="3">
    <location>
        <begin position="172"/>
        <end position="295"/>
    </location>
</feature>
<evidence type="ECO:0000259" key="3">
    <source>
        <dbReference type="Pfam" id="PF00248"/>
    </source>
</evidence>
<feature type="chain" id="PRO_5040279707" evidence="2">
    <location>
        <begin position="22"/>
        <end position="334"/>
    </location>
</feature>
<dbReference type="GO" id="GO:0016491">
    <property type="term" value="F:oxidoreductase activity"/>
    <property type="evidence" value="ECO:0007669"/>
    <property type="project" value="UniProtKB-KW"/>
</dbReference>
<dbReference type="InterPro" id="IPR036812">
    <property type="entry name" value="NAD(P)_OxRdtase_dom_sf"/>
</dbReference>
<evidence type="ECO:0000313" key="5">
    <source>
        <dbReference type="Proteomes" id="UP000800235"/>
    </source>
</evidence>
<dbReference type="Gene3D" id="3.20.20.100">
    <property type="entry name" value="NADP-dependent oxidoreductase domain"/>
    <property type="match status" value="2"/>
</dbReference>
<dbReference type="PANTHER" id="PTHR11732">
    <property type="entry name" value="ALDO/KETO REDUCTASE"/>
    <property type="match status" value="1"/>
</dbReference>
<dbReference type="AlphaFoldDB" id="A0A9P4P5A9"/>
<keyword evidence="1" id="KW-0560">Oxidoreductase</keyword>
<dbReference type="PRINTS" id="PR00069">
    <property type="entry name" value="ALDKETRDTASE"/>
</dbReference>
<name>A0A9P4P5A9_9PEZI</name>
<dbReference type="Proteomes" id="UP000800235">
    <property type="component" value="Unassembled WGS sequence"/>
</dbReference>
<dbReference type="OrthoDB" id="416253at2759"/>
<dbReference type="CDD" id="cd19071">
    <property type="entry name" value="AKR_AKR1-5-like"/>
    <property type="match status" value="1"/>
</dbReference>
<dbReference type="PROSITE" id="PS00798">
    <property type="entry name" value="ALDOKETO_REDUCTASE_1"/>
    <property type="match status" value="1"/>
</dbReference>
<dbReference type="InterPro" id="IPR018170">
    <property type="entry name" value="Aldo/ket_reductase_CS"/>
</dbReference>
<dbReference type="Pfam" id="PF00248">
    <property type="entry name" value="Aldo_ket_red"/>
    <property type="match status" value="2"/>
</dbReference>